<organism evidence="3 4">
    <name type="scientific">Cohnella xylanilytica</name>
    <dbReference type="NCBI Taxonomy" id="557555"/>
    <lineage>
        <taxon>Bacteria</taxon>
        <taxon>Bacillati</taxon>
        <taxon>Bacillota</taxon>
        <taxon>Bacilli</taxon>
        <taxon>Bacillales</taxon>
        <taxon>Paenibacillaceae</taxon>
        <taxon>Cohnella</taxon>
    </lineage>
</organism>
<keyword evidence="1" id="KW-0812">Transmembrane</keyword>
<evidence type="ECO:0000256" key="1">
    <source>
        <dbReference type="SAM" id="Phobius"/>
    </source>
</evidence>
<keyword evidence="4" id="KW-1185">Reference proteome</keyword>
<dbReference type="PANTHER" id="PTHR30590">
    <property type="entry name" value="INNER MEMBRANE PROTEIN"/>
    <property type="match status" value="1"/>
</dbReference>
<evidence type="ECO:0000313" key="4">
    <source>
        <dbReference type="Proteomes" id="UP000553776"/>
    </source>
</evidence>
<dbReference type="PANTHER" id="PTHR30590:SF3">
    <property type="entry name" value="HYPOTHETICAL MEMBRANE SPANNING PROTEIN"/>
    <property type="match status" value="1"/>
</dbReference>
<feature type="transmembrane region" description="Helical" evidence="1">
    <location>
        <begin position="99"/>
        <end position="124"/>
    </location>
</feature>
<feature type="transmembrane region" description="Helical" evidence="1">
    <location>
        <begin position="76"/>
        <end position="92"/>
    </location>
</feature>
<dbReference type="EMBL" id="JACJVR010000057">
    <property type="protein sequence ID" value="MBB6692712.1"/>
    <property type="molecule type" value="Genomic_DNA"/>
</dbReference>
<keyword evidence="1" id="KW-1133">Transmembrane helix</keyword>
<proteinExistence type="predicted"/>
<accession>A0A841U012</accession>
<feature type="domain" description="DUF418" evidence="2">
    <location>
        <begin position="233"/>
        <end position="331"/>
    </location>
</feature>
<evidence type="ECO:0000259" key="2">
    <source>
        <dbReference type="Pfam" id="PF04235"/>
    </source>
</evidence>
<dbReference type="Proteomes" id="UP000553776">
    <property type="component" value="Unassembled WGS sequence"/>
</dbReference>
<sequence length="347" mass="35795">MYVQHFALNETNASIVSGNTTLLFVLCGGISYSIMARRSTEQGAGMSAFRARMLARAVFVDLLGYLLILLNTGYGVILPAYAAMFVMALALIGRSTRALAATAAVLALAGPPLMVLGGSVLSAAPLLGDIAGGPMSGLALAPAFVAGMAIGRLGFAESKRTALALAGGGALMLAAGKALGAFVLPGLSRSFEGWLVRVQSFPSVQPDPYAIWPYNVNPPLWNSLLWTAPHSASTFQTMTGLGFALLVLGLVCLVPKRISAVLAPCAATGRAALTLYSAQFVAIWVLKLAGVEYDLGGIPLGDLIVAVATLAAGWLLAQFPAGPLEASMRRFDRVFGGSRPAAAPASK</sequence>
<gene>
    <name evidence="3" type="ORF">H7B90_14985</name>
</gene>
<keyword evidence="1" id="KW-0472">Membrane</keyword>
<feature type="transmembrane region" description="Helical" evidence="1">
    <location>
        <begin position="235"/>
        <end position="254"/>
    </location>
</feature>
<reference evidence="3 4" key="1">
    <citation type="submission" date="2020-08" db="EMBL/GenBank/DDBJ databases">
        <title>Cohnella phylogeny.</title>
        <authorList>
            <person name="Dunlap C."/>
        </authorList>
    </citation>
    <scope>NUCLEOTIDE SEQUENCE [LARGE SCALE GENOMIC DNA]</scope>
    <source>
        <strain evidence="3 4">DSM 25239</strain>
    </source>
</reference>
<feature type="transmembrane region" description="Helical" evidence="1">
    <location>
        <begin position="12"/>
        <end position="32"/>
    </location>
</feature>
<feature type="transmembrane region" description="Helical" evidence="1">
    <location>
        <begin position="162"/>
        <end position="184"/>
    </location>
</feature>
<feature type="transmembrane region" description="Helical" evidence="1">
    <location>
        <begin position="130"/>
        <end position="150"/>
    </location>
</feature>
<dbReference type="AlphaFoldDB" id="A0A841U012"/>
<feature type="transmembrane region" description="Helical" evidence="1">
    <location>
        <begin position="261"/>
        <end position="286"/>
    </location>
</feature>
<comment type="caution">
    <text evidence="3">The sequence shown here is derived from an EMBL/GenBank/DDBJ whole genome shotgun (WGS) entry which is preliminary data.</text>
</comment>
<name>A0A841U012_9BACL</name>
<evidence type="ECO:0000313" key="3">
    <source>
        <dbReference type="EMBL" id="MBB6692712.1"/>
    </source>
</evidence>
<dbReference type="InterPro" id="IPR007349">
    <property type="entry name" value="DUF418"/>
</dbReference>
<protein>
    <submittedName>
        <fullName evidence="3">DUF418 domain-containing protein</fullName>
    </submittedName>
</protein>
<feature type="transmembrane region" description="Helical" evidence="1">
    <location>
        <begin position="298"/>
        <end position="321"/>
    </location>
</feature>
<dbReference type="Pfam" id="PF04235">
    <property type="entry name" value="DUF418"/>
    <property type="match status" value="1"/>
</dbReference>
<dbReference type="InterPro" id="IPR052529">
    <property type="entry name" value="Bact_Transport_Assoc"/>
</dbReference>